<reference evidence="2" key="1">
    <citation type="journal article" date="2019" name="Int. J. Syst. Evol. Microbiol.">
        <title>The Global Catalogue of Microorganisms (GCM) 10K type strain sequencing project: providing services to taxonomists for standard genome sequencing and annotation.</title>
        <authorList>
            <consortium name="The Broad Institute Genomics Platform"/>
            <consortium name="The Broad Institute Genome Sequencing Center for Infectious Disease"/>
            <person name="Wu L."/>
            <person name="Ma J."/>
        </authorList>
    </citation>
    <scope>NUCLEOTIDE SEQUENCE [LARGE SCALE GENOMIC DNA]</scope>
    <source>
        <strain evidence="2">CCUG 55590</strain>
    </source>
</reference>
<accession>A0ABW2PLL0</accession>
<dbReference type="RefSeq" id="WP_214787034.1">
    <property type="nucleotide sequence ID" value="NZ_JANIEL010000021.1"/>
</dbReference>
<name>A0ABW2PLL0_9BACL</name>
<comment type="caution">
    <text evidence="1">The sequence shown here is derived from an EMBL/GenBank/DDBJ whole genome shotgun (WGS) entry which is preliminary data.</text>
</comment>
<protein>
    <submittedName>
        <fullName evidence="1">Uncharacterized protein</fullName>
    </submittedName>
</protein>
<dbReference type="EMBL" id="JBHTCE010000001">
    <property type="protein sequence ID" value="MFC7389226.1"/>
    <property type="molecule type" value="Genomic_DNA"/>
</dbReference>
<keyword evidence="2" id="KW-1185">Reference proteome</keyword>
<gene>
    <name evidence="1" type="ORF">ACFQO8_03655</name>
</gene>
<evidence type="ECO:0000313" key="1">
    <source>
        <dbReference type="EMBL" id="MFC7389226.1"/>
    </source>
</evidence>
<dbReference type="Proteomes" id="UP001596439">
    <property type="component" value="Unassembled WGS sequence"/>
</dbReference>
<organism evidence="1 2">
    <name type="scientific">Exiguobacterium aestuarii</name>
    <dbReference type="NCBI Taxonomy" id="273527"/>
    <lineage>
        <taxon>Bacteria</taxon>
        <taxon>Bacillati</taxon>
        <taxon>Bacillota</taxon>
        <taxon>Bacilli</taxon>
        <taxon>Bacillales</taxon>
        <taxon>Bacillales Family XII. Incertae Sedis</taxon>
        <taxon>Exiguobacterium</taxon>
    </lineage>
</organism>
<evidence type="ECO:0000313" key="2">
    <source>
        <dbReference type="Proteomes" id="UP001596439"/>
    </source>
</evidence>
<proteinExistence type="predicted"/>
<sequence>MGKRQKNKLVNNTTPVNAQKVKSTFVPEGDSSPKFYFANSEWLSGAKVKGGVTTYLKDSSQYGEKVSVVFTALIPTLLKEWRSIYVERTGRYKHCHKLDGIALTRATELIQEIYGKKAPIDKTSEFYNNIWQFGFTHGIRIVCGVSTSNVIFPFFADYHHLVSPDEKYNAEDYDSYRFCPRRQTEVSDEFIEESAITSIHSIPDDELLSLYDSVCEPCKEKVGPLIFRE</sequence>